<dbReference type="PANTHER" id="PTHR22648:SF0">
    <property type="entry name" value="TRANSCRIPTION TERMINATION_ANTITERMINATION PROTEIN NUSA"/>
    <property type="match status" value="1"/>
</dbReference>
<dbReference type="InterPro" id="IPR010213">
    <property type="entry name" value="TF_NusA"/>
</dbReference>
<dbReference type="HOGENOM" id="CLU_029242_2_2_14"/>
<name>B3QZW3_PHYMT</name>
<organism evidence="10">
    <name type="scientific">Phytoplasma mali (strain AT)</name>
    <dbReference type="NCBI Taxonomy" id="482235"/>
    <lineage>
        <taxon>Bacteria</taxon>
        <taxon>Bacillati</taxon>
        <taxon>Mycoplasmatota</taxon>
        <taxon>Mollicutes</taxon>
        <taxon>Acholeplasmatales</taxon>
        <taxon>Acholeplasmataceae</taxon>
        <taxon>Candidatus Phytoplasma</taxon>
        <taxon>16SrX (Apple proliferation group)</taxon>
    </lineage>
</organism>
<dbReference type="Gene3D" id="3.30.1480.10">
    <property type="entry name" value="NusA, N-terminal domain"/>
    <property type="match status" value="1"/>
</dbReference>
<dbReference type="CDD" id="cd22529">
    <property type="entry name" value="KH-II_NusA_rpt2"/>
    <property type="match status" value="1"/>
</dbReference>
<sequence>MNSKDFFNIISEFAEENELTKEQIKDAFTKALIYGCRKAHKIKSCKVDIKEDRNEINLYKQYYIIDPEEQYLNNYKDYTHIDLEEAKKIKKRVKVGQIINIKTNPKDFNLYAVKDFKNKFKEELTKQKRENIYDYFKSYEGKLINAKVIGSNSKFYYLELEKEMTTLLPKKETLNKEIFAEGDRIRVYIVEVQKTTKLPRIFVSQTHIGLVTKIFEDWIPEINDGTLKIMMIARIPGERTKIGLFSNNPQVDPIGSCIGKNGNRIKSIIKLLQGEKIDLFLWSEKNEELISNSLQPAKIFQVNIKNLENKKALVIVEDDQLSLAIGKLGKNVKLAAQATKWNIDIKTLSQLKKIKTMT</sequence>
<dbReference type="InterPro" id="IPR025249">
    <property type="entry name" value="TF_NusA_KH_1st"/>
</dbReference>
<accession>B3QZW3</accession>
<feature type="domain" description="S1 motif" evidence="8">
    <location>
        <begin position="141"/>
        <end position="206"/>
    </location>
</feature>
<evidence type="ECO:0000313" key="9">
    <source>
        <dbReference type="EMBL" id="CAP18500.1"/>
    </source>
</evidence>
<dbReference type="SMART" id="SM00316">
    <property type="entry name" value="S1"/>
    <property type="match status" value="1"/>
</dbReference>
<dbReference type="CDD" id="cd04455">
    <property type="entry name" value="S1_NusA"/>
    <property type="match status" value="1"/>
</dbReference>
<dbReference type="STRING" id="37692.ATP_00313"/>
<keyword evidence="3 7" id="KW-0889">Transcription antitermination</keyword>
<evidence type="ECO:0000256" key="7">
    <source>
        <dbReference type="HAMAP-Rule" id="MF_00945"/>
    </source>
</evidence>
<dbReference type="Pfam" id="PF26594">
    <property type="entry name" value="KH_NusA_2nd"/>
    <property type="match status" value="1"/>
</dbReference>
<dbReference type="PROSITE" id="PS50126">
    <property type="entry name" value="S1"/>
    <property type="match status" value="1"/>
</dbReference>
<proteinExistence type="inferred from homology"/>
<dbReference type="InterPro" id="IPR013735">
    <property type="entry name" value="TF_NusA_N"/>
</dbReference>
<dbReference type="GO" id="GO:0031564">
    <property type="term" value="P:transcription antitermination"/>
    <property type="evidence" value="ECO:0007669"/>
    <property type="project" value="UniProtKB-UniRule"/>
</dbReference>
<dbReference type="Gene3D" id="3.30.300.20">
    <property type="match status" value="2"/>
</dbReference>
<dbReference type="InterPro" id="IPR039566">
    <property type="entry name" value="CvfB_S1_st"/>
</dbReference>
<dbReference type="GO" id="GO:0003723">
    <property type="term" value="F:RNA binding"/>
    <property type="evidence" value="ECO:0007669"/>
    <property type="project" value="UniProtKB-UniRule"/>
</dbReference>
<dbReference type="GO" id="GO:0006353">
    <property type="term" value="P:DNA-templated transcription termination"/>
    <property type="evidence" value="ECO:0007669"/>
    <property type="project" value="UniProtKB-UniRule"/>
</dbReference>
<evidence type="ECO:0000256" key="6">
    <source>
        <dbReference type="ARBA" id="ARBA00023163"/>
    </source>
</evidence>
<dbReference type="eggNOG" id="COG0195">
    <property type="taxonomic scope" value="Bacteria"/>
</dbReference>
<comment type="subcellular location">
    <subcellularLocation>
        <location evidence="7">Cytoplasm</location>
    </subcellularLocation>
</comment>
<dbReference type="SUPFAM" id="SSF69705">
    <property type="entry name" value="Transcription factor NusA, N-terminal domain"/>
    <property type="match status" value="1"/>
</dbReference>
<dbReference type="SUPFAM" id="SSF50249">
    <property type="entry name" value="Nucleic acid-binding proteins"/>
    <property type="match status" value="1"/>
</dbReference>
<keyword evidence="6 7" id="KW-0804">Transcription</keyword>
<evidence type="ECO:0000256" key="2">
    <source>
        <dbReference type="ARBA" id="ARBA00022490"/>
    </source>
</evidence>
<dbReference type="InterPro" id="IPR012340">
    <property type="entry name" value="NA-bd_OB-fold"/>
</dbReference>
<dbReference type="EMBL" id="CU469464">
    <property type="protein sequence ID" value="CAP18500.1"/>
    <property type="molecule type" value="Genomic_DNA"/>
</dbReference>
<dbReference type="Gene3D" id="2.40.50.140">
    <property type="entry name" value="Nucleic acid-binding proteins"/>
    <property type="match status" value="1"/>
</dbReference>
<comment type="subunit">
    <text evidence="7">Monomer. Binds directly to the core enzyme of the DNA-dependent RNA polymerase and to nascent RNA.</text>
</comment>
<dbReference type="HAMAP" id="MF_00945_B">
    <property type="entry name" value="NusA_B"/>
    <property type="match status" value="1"/>
</dbReference>
<dbReference type="InterPro" id="IPR036555">
    <property type="entry name" value="NusA_N_sf"/>
</dbReference>
<dbReference type="GO" id="GO:0003700">
    <property type="term" value="F:DNA-binding transcription factor activity"/>
    <property type="evidence" value="ECO:0007669"/>
    <property type="project" value="InterPro"/>
</dbReference>
<dbReference type="InterPro" id="IPR030842">
    <property type="entry name" value="TF_NusA_bacterial"/>
</dbReference>
<dbReference type="InterPro" id="IPR058582">
    <property type="entry name" value="KH_NusA_2nd"/>
</dbReference>
<dbReference type="FunFam" id="3.30.300.20:FF:000005">
    <property type="entry name" value="Transcription termination/antitermination protein NusA"/>
    <property type="match status" value="1"/>
</dbReference>
<keyword evidence="4 7" id="KW-0694">RNA-binding</keyword>
<dbReference type="Pfam" id="PF08529">
    <property type="entry name" value="NusA_N"/>
    <property type="match status" value="1"/>
</dbReference>
<gene>
    <name evidence="7 9" type="primary">nusA</name>
    <name evidence="9" type="ordered locus">ATP_00313</name>
</gene>
<dbReference type="PANTHER" id="PTHR22648">
    <property type="entry name" value="TRANSCRIPTION TERMINATION FACTOR NUSA"/>
    <property type="match status" value="1"/>
</dbReference>
<dbReference type="InterPro" id="IPR015946">
    <property type="entry name" value="KH_dom-like_a/b"/>
</dbReference>
<keyword evidence="10" id="KW-1185">Reference proteome</keyword>
<evidence type="ECO:0000256" key="3">
    <source>
        <dbReference type="ARBA" id="ARBA00022814"/>
    </source>
</evidence>
<dbReference type="GO" id="GO:0005829">
    <property type="term" value="C:cytosol"/>
    <property type="evidence" value="ECO:0007669"/>
    <property type="project" value="TreeGrafter"/>
</dbReference>
<dbReference type="NCBIfam" id="TIGR01953">
    <property type="entry name" value="NusA"/>
    <property type="match status" value="1"/>
</dbReference>
<keyword evidence="2 7" id="KW-0963">Cytoplasm</keyword>
<evidence type="ECO:0000256" key="4">
    <source>
        <dbReference type="ARBA" id="ARBA00022884"/>
    </source>
</evidence>
<evidence type="ECO:0000256" key="5">
    <source>
        <dbReference type="ARBA" id="ARBA00023015"/>
    </source>
</evidence>
<evidence type="ECO:0000256" key="1">
    <source>
        <dbReference type="ARBA" id="ARBA00022472"/>
    </source>
</evidence>
<comment type="function">
    <text evidence="7">Participates in both transcription termination and antitermination.</text>
</comment>
<reference evidence="9 10" key="1">
    <citation type="journal article" date="2008" name="BMC Genomics">
        <title>The linear chromosome of the plant-pathogenic mycoplasma 'Candidatus Phytoplasma mali'.</title>
        <authorList>
            <person name="Kube M."/>
            <person name="Schneider B."/>
            <person name="Kuhl H."/>
            <person name="Dandekar T."/>
            <person name="Heitmann K."/>
            <person name="Migdoll A.M."/>
            <person name="Reinhardt R."/>
            <person name="Seemueller E."/>
        </authorList>
    </citation>
    <scope>NUCLEOTIDE SEQUENCE [LARGE SCALE GENOMIC DNA]</scope>
    <source>
        <strain evidence="9 10">AT</strain>
    </source>
</reference>
<dbReference type="InterPro" id="IPR009019">
    <property type="entry name" value="KH_sf_prok-type"/>
</dbReference>
<evidence type="ECO:0000259" key="8">
    <source>
        <dbReference type="PROSITE" id="PS50126"/>
    </source>
</evidence>
<dbReference type="SUPFAM" id="SSF54814">
    <property type="entry name" value="Prokaryotic type KH domain (KH-domain type II)"/>
    <property type="match status" value="2"/>
</dbReference>
<evidence type="ECO:0000313" key="10">
    <source>
        <dbReference type="Proteomes" id="UP000002020"/>
    </source>
</evidence>
<dbReference type="Proteomes" id="UP000002020">
    <property type="component" value="Chromosome"/>
</dbReference>
<comment type="similarity">
    <text evidence="7">Belongs to the NusA family.</text>
</comment>
<keyword evidence="1 7" id="KW-0806">Transcription termination</keyword>
<dbReference type="CDD" id="cd02134">
    <property type="entry name" value="KH-II_NusA_rpt1"/>
    <property type="match status" value="1"/>
</dbReference>
<dbReference type="KEGG" id="pml:ATP_00313"/>
<dbReference type="AlphaFoldDB" id="B3QZW3"/>
<protein>
    <recommendedName>
        <fullName evidence="7">Transcription termination/antitermination protein NusA</fullName>
    </recommendedName>
</protein>
<keyword evidence="5 7" id="KW-0805">Transcription regulation</keyword>
<dbReference type="InterPro" id="IPR003029">
    <property type="entry name" value="S1_domain"/>
</dbReference>
<dbReference type="Pfam" id="PF13184">
    <property type="entry name" value="KH_NusA_1st"/>
    <property type="match status" value="1"/>
</dbReference>
<dbReference type="Pfam" id="PF13509">
    <property type="entry name" value="S1_2"/>
    <property type="match status" value="1"/>
</dbReference>